<dbReference type="RefSeq" id="WP_184313096.1">
    <property type="nucleotide sequence ID" value="NZ_JACHEN010000041.1"/>
</dbReference>
<dbReference type="AlphaFoldDB" id="A0A841KXR4"/>
<keyword evidence="2" id="KW-1185">Reference proteome</keyword>
<sequence>MDKLYYCLDCKRIFTETNGCSYCASQNTKALVKSAPVNVIGTKTKGNVLKIQGDMVQLLLVDEKNNRYIKEFQADKIRKVL</sequence>
<keyword evidence="1" id="KW-0804">Transcription</keyword>
<gene>
    <name evidence="1" type="ORF">HNQ80_004710</name>
</gene>
<reference evidence="1 2" key="1">
    <citation type="submission" date="2020-08" db="EMBL/GenBank/DDBJ databases">
        <title>Genomic Encyclopedia of Type Strains, Phase IV (KMG-IV): sequencing the most valuable type-strain genomes for metagenomic binning, comparative biology and taxonomic classification.</title>
        <authorList>
            <person name="Goeker M."/>
        </authorList>
    </citation>
    <scope>NUCLEOTIDE SEQUENCE [LARGE SCALE GENOMIC DNA]</scope>
    <source>
        <strain evidence="1 2">DSM 103526</strain>
    </source>
</reference>
<dbReference type="EMBL" id="JACHEN010000041">
    <property type="protein sequence ID" value="MBB6218536.1"/>
    <property type="molecule type" value="Genomic_DNA"/>
</dbReference>
<dbReference type="GO" id="GO:0000428">
    <property type="term" value="C:DNA-directed RNA polymerase complex"/>
    <property type="evidence" value="ECO:0007669"/>
    <property type="project" value="UniProtKB-KW"/>
</dbReference>
<proteinExistence type="predicted"/>
<accession>A0A841KXR4</accession>
<keyword evidence="1" id="KW-0240">DNA-directed RNA polymerase</keyword>
<evidence type="ECO:0000313" key="1">
    <source>
        <dbReference type="EMBL" id="MBB6218536.1"/>
    </source>
</evidence>
<protein>
    <submittedName>
        <fullName evidence="1">DNA-directed RNA polymerase subunit RPC12/RpoP</fullName>
    </submittedName>
</protein>
<comment type="caution">
    <text evidence="1">The sequence shown here is derived from an EMBL/GenBank/DDBJ whole genome shotgun (WGS) entry which is preliminary data.</text>
</comment>
<evidence type="ECO:0000313" key="2">
    <source>
        <dbReference type="Proteomes" id="UP000579281"/>
    </source>
</evidence>
<organism evidence="1 2">
    <name type="scientific">Anaerosolibacter carboniphilus</name>
    <dbReference type="NCBI Taxonomy" id="1417629"/>
    <lineage>
        <taxon>Bacteria</taxon>
        <taxon>Bacillati</taxon>
        <taxon>Bacillota</taxon>
        <taxon>Clostridia</taxon>
        <taxon>Peptostreptococcales</taxon>
        <taxon>Thermotaleaceae</taxon>
        <taxon>Anaerosolibacter</taxon>
    </lineage>
</organism>
<name>A0A841KXR4_9FIRM</name>
<dbReference type="Proteomes" id="UP000579281">
    <property type="component" value="Unassembled WGS sequence"/>
</dbReference>